<accession>X6LQD7</accession>
<dbReference type="Proteomes" id="UP000023152">
    <property type="component" value="Unassembled WGS sequence"/>
</dbReference>
<feature type="non-terminal residue" evidence="1">
    <location>
        <position position="136"/>
    </location>
</feature>
<sequence>IILERGDISEERKMMTEKFRMVTSDLKRCVSQMCEKMGCSFPEPLPDSDDEANTLLIDGKETTLEEAQQQSYFDNEDMNSFYRHIPDLSTMFPGTLLQGDNDVRKMTDMDDKNDEKVELDINEETPEEIPAYLNET</sequence>
<reference evidence="1 2" key="1">
    <citation type="journal article" date="2013" name="Curr. Biol.">
        <title>The Genome of the Foraminiferan Reticulomyxa filosa.</title>
        <authorList>
            <person name="Glockner G."/>
            <person name="Hulsmann N."/>
            <person name="Schleicher M."/>
            <person name="Noegel A.A."/>
            <person name="Eichinger L."/>
            <person name="Gallinger C."/>
            <person name="Pawlowski J."/>
            <person name="Sierra R."/>
            <person name="Euteneuer U."/>
            <person name="Pillet L."/>
            <person name="Moustafa A."/>
            <person name="Platzer M."/>
            <person name="Groth M."/>
            <person name="Szafranski K."/>
            <person name="Schliwa M."/>
        </authorList>
    </citation>
    <scope>NUCLEOTIDE SEQUENCE [LARGE SCALE GENOMIC DNA]</scope>
</reference>
<name>X6LQD7_RETFI</name>
<evidence type="ECO:0000313" key="1">
    <source>
        <dbReference type="EMBL" id="ETO04108.1"/>
    </source>
</evidence>
<evidence type="ECO:0000313" key="2">
    <source>
        <dbReference type="Proteomes" id="UP000023152"/>
    </source>
</evidence>
<feature type="non-terminal residue" evidence="1">
    <location>
        <position position="1"/>
    </location>
</feature>
<organism evidence="1 2">
    <name type="scientific">Reticulomyxa filosa</name>
    <dbReference type="NCBI Taxonomy" id="46433"/>
    <lineage>
        <taxon>Eukaryota</taxon>
        <taxon>Sar</taxon>
        <taxon>Rhizaria</taxon>
        <taxon>Retaria</taxon>
        <taxon>Foraminifera</taxon>
        <taxon>Monothalamids</taxon>
        <taxon>Reticulomyxidae</taxon>
        <taxon>Reticulomyxa</taxon>
    </lineage>
</organism>
<proteinExistence type="predicted"/>
<protein>
    <submittedName>
        <fullName evidence="1">Uncharacterized protein</fullName>
    </submittedName>
</protein>
<keyword evidence="2" id="KW-1185">Reference proteome</keyword>
<gene>
    <name evidence="1" type="ORF">RFI_33294</name>
</gene>
<comment type="caution">
    <text evidence="1">The sequence shown here is derived from an EMBL/GenBank/DDBJ whole genome shotgun (WGS) entry which is preliminary data.</text>
</comment>
<dbReference type="EMBL" id="ASPP01030299">
    <property type="protein sequence ID" value="ETO04108.1"/>
    <property type="molecule type" value="Genomic_DNA"/>
</dbReference>
<dbReference type="AlphaFoldDB" id="X6LQD7"/>